<dbReference type="EMBL" id="CP012172">
    <property type="protein sequence ID" value="AKV74595.1"/>
    <property type="molecule type" value="Genomic_DNA"/>
</dbReference>
<comment type="similarity">
    <text evidence="4">Belongs to the NAC-alpha family.</text>
</comment>
<evidence type="ECO:0000313" key="17">
    <source>
        <dbReference type="Proteomes" id="UP000062475"/>
    </source>
</evidence>
<dbReference type="Pfam" id="PF19026">
    <property type="entry name" value="UBA_HYPK"/>
    <property type="match status" value="1"/>
</dbReference>
<dbReference type="InterPro" id="IPR009060">
    <property type="entry name" value="UBA-like_sf"/>
</dbReference>
<comment type="function">
    <text evidence="4">Contacts the emerging nascent chain on the ribosome.</text>
</comment>
<keyword evidence="1 4" id="KW-0813">Transport</keyword>
<organism evidence="7 13">
    <name type="scientific">Metallosphaera sedula</name>
    <dbReference type="NCBI Taxonomy" id="43687"/>
    <lineage>
        <taxon>Archaea</taxon>
        <taxon>Thermoproteota</taxon>
        <taxon>Thermoprotei</taxon>
        <taxon>Sulfolobales</taxon>
        <taxon>Sulfolobaceae</taxon>
        <taxon>Metallosphaera</taxon>
    </lineage>
</organism>
<dbReference type="PATRIC" id="fig|43687.5.peg.1731"/>
<evidence type="ECO:0000313" key="16">
    <source>
        <dbReference type="Proteomes" id="UP000062398"/>
    </source>
</evidence>
<dbReference type="CDD" id="cd14359">
    <property type="entry name" value="UBA_AeNAC"/>
    <property type="match status" value="1"/>
</dbReference>
<evidence type="ECO:0000313" key="11">
    <source>
        <dbReference type="EMBL" id="AKV81329.1"/>
    </source>
</evidence>
<comment type="subunit">
    <text evidence="4">Homodimer. Interacts with the ribosome. Binds ribosomal RNA.</text>
</comment>
<evidence type="ECO:0000259" key="6">
    <source>
        <dbReference type="SMART" id="SM01407"/>
    </source>
</evidence>
<dbReference type="InterPro" id="IPR044034">
    <property type="entry name" value="NAC-like_UBA"/>
</dbReference>
<dbReference type="EMBL" id="CP008822">
    <property type="protein sequence ID" value="AIM27738.1"/>
    <property type="molecule type" value="Genomic_DNA"/>
</dbReference>
<evidence type="ECO:0000256" key="4">
    <source>
        <dbReference type="HAMAP-Rule" id="MF_00814"/>
    </source>
</evidence>
<protein>
    <recommendedName>
        <fullName evidence="4 5">Nascent polypeptide-associated complex protein</fullName>
    </recommendedName>
</protein>
<dbReference type="Gene3D" id="1.10.8.10">
    <property type="entry name" value="DNA helicase RuvA subunit, C-terminal domain"/>
    <property type="match status" value="1"/>
</dbReference>
<dbReference type="InterPro" id="IPR002715">
    <property type="entry name" value="Nas_poly-pep-assoc_cplx_dom"/>
</dbReference>
<dbReference type="InterPro" id="IPR005231">
    <property type="entry name" value="NAC_arc"/>
</dbReference>
<evidence type="ECO:0000256" key="5">
    <source>
        <dbReference type="NCBIfam" id="TIGR00264"/>
    </source>
</evidence>
<dbReference type="Proteomes" id="UP000062398">
    <property type="component" value="Chromosome"/>
</dbReference>
<dbReference type="OMA" id="PRKMKQM"/>
<dbReference type="RefSeq" id="WP_012021541.1">
    <property type="nucleotide sequence ID" value="NZ_AP019770.1"/>
</dbReference>
<evidence type="ECO:0000313" key="10">
    <source>
        <dbReference type="EMBL" id="AKV79084.1"/>
    </source>
</evidence>
<reference evidence="12 14" key="3">
    <citation type="submission" date="2015-07" db="EMBL/GenBank/DDBJ databases">
        <title>Physiological, transcriptional responses and genome re-sequencing of acid resistant extremely thermoacidophilic Metallosphaera sedula SARC-M1.</title>
        <authorList>
            <person name="Ai C."/>
            <person name="McCarthy S."/>
            <person name="Eckrich V."/>
            <person name="Rudrappa D."/>
            <person name="Qiu G."/>
            <person name="Blum P."/>
        </authorList>
    </citation>
    <scope>NUCLEOTIDE SEQUENCE [LARGE SCALE GENOMIC DNA]</scope>
    <source>
        <strain evidence="12 14">SARC-M1</strain>
    </source>
</reference>
<dbReference type="EMBL" id="CP012176">
    <property type="protein sequence ID" value="AKV83563.1"/>
    <property type="molecule type" value="Genomic_DNA"/>
</dbReference>
<evidence type="ECO:0000256" key="1">
    <source>
        <dbReference type="ARBA" id="ARBA00022448"/>
    </source>
</evidence>
<dbReference type="Proteomes" id="UP000029084">
    <property type="component" value="Chromosome"/>
</dbReference>
<dbReference type="Proteomes" id="UP000068832">
    <property type="component" value="Chromosome"/>
</dbReference>
<dbReference type="Proteomes" id="UP000061362">
    <property type="component" value="Chromosome"/>
</dbReference>
<reference evidence="7 13" key="1">
    <citation type="journal article" date="2014" name="J. Bacteriol.">
        <title>Role of an Archaeal PitA Transporter in the Copper and Arsenic Resistance of Metallosphaera sedula, an Extreme Thermoacidophile.</title>
        <authorList>
            <person name="McCarthy S."/>
            <person name="Ai C."/>
            <person name="Wheaton G."/>
            <person name="Tevatia R."/>
            <person name="Eckrich V."/>
            <person name="Kelly R."/>
            <person name="Blum P."/>
        </authorList>
    </citation>
    <scope>NUCLEOTIDE SEQUENCE [LARGE SCALE GENOMIC DNA]</scope>
    <source>
        <strain evidence="7 13">CuR1</strain>
    </source>
</reference>
<evidence type="ECO:0000313" key="18">
    <source>
        <dbReference type="Proteomes" id="UP000068832"/>
    </source>
</evidence>
<dbReference type="OrthoDB" id="53273at2157"/>
<dbReference type="NCBIfam" id="TIGR00264">
    <property type="entry name" value="archaeal-type nascent polypeptide-associated complex protein"/>
    <property type="match status" value="1"/>
</dbReference>
<evidence type="ECO:0000313" key="8">
    <source>
        <dbReference type="EMBL" id="AKV74595.1"/>
    </source>
</evidence>
<accession>A0A088E6V3</accession>
<dbReference type="Proteomes" id="UP000062475">
    <property type="component" value="Chromosome"/>
</dbReference>
<dbReference type="Pfam" id="PF01849">
    <property type="entry name" value="NAC"/>
    <property type="match status" value="1"/>
</dbReference>
<dbReference type="EMBL" id="CP012174">
    <property type="protein sequence ID" value="AKV79084.1"/>
    <property type="molecule type" value="Genomic_DNA"/>
</dbReference>
<gene>
    <name evidence="4" type="primary">nac</name>
    <name evidence="7" type="ORF">HA72_1599</name>
    <name evidence="8" type="ORF">MsedA_1626</name>
    <name evidence="9" type="ORF">MsedB_1628</name>
    <name evidence="10" type="ORF">MsedC_1626</name>
    <name evidence="11" type="ORF">MsedD_1627</name>
    <name evidence="12" type="ORF">MsedE_1630</name>
</gene>
<evidence type="ECO:0000313" key="14">
    <source>
        <dbReference type="Proteomes" id="UP000056255"/>
    </source>
</evidence>
<feature type="domain" description="NAC-A/B" evidence="6">
    <location>
        <begin position="5"/>
        <end position="63"/>
    </location>
</feature>
<dbReference type="InterPro" id="IPR038187">
    <property type="entry name" value="NAC_A/B_dom_sf"/>
</dbReference>
<dbReference type="EMBL" id="CP012173">
    <property type="protein sequence ID" value="AKV76833.1"/>
    <property type="molecule type" value="Genomic_DNA"/>
</dbReference>
<evidence type="ECO:0000313" key="9">
    <source>
        <dbReference type="EMBL" id="AKV76833.1"/>
    </source>
</evidence>
<evidence type="ECO:0000256" key="2">
    <source>
        <dbReference type="ARBA" id="ARBA00022884"/>
    </source>
</evidence>
<dbReference type="HAMAP" id="MF_00814">
    <property type="entry name" value="NAC_arch"/>
    <property type="match status" value="1"/>
</dbReference>
<dbReference type="Proteomes" id="UP000056255">
    <property type="component" value="Chromosome"/>
</dbReference>
<dbReference type="Gene3D" id="2.20.70.30">
    <property type="entry name" value="Nascent polypeptide-associated complex domain"/>
    <property type="match status" value="1"/>
</dbReference>
<dbReference type="EMBL" id="CP012175">
    <property type="protein sequence ID" value="AKV81329.1"/>
    <property type="molecule type" value="Genomic_DNA"/>
</dbReference>
<evidence type="ECO:0000256" key="3">
    <source>
        <dbReference type="ARBA" id="ARBA00022927"/>
    </source>
</evidence>
<dbReference type="GeneID" id="91756105"/>
<keyword evidence="3 4" id="KW-0653">Protein transport</keyword>
<dbReference type="GO" id="GO:0003723">
    <property type="term" value="F:RNA binding"/>
    <property type="evidence" value="ECO:0007669"/>
    <property type="project" value="UniProtKB-UniRule"/>
</dbReference>
<name>A0A088E6V3_9CREN</name>
<sequence>MKVSPKDLKKLEKMGIKTQNIDALRVIIETPNERIVIESPMVTKANVMGQEAITIVGGTTRVESKAEPKVEVNEDDVRFVMEQTGKPEAQVREALSKANGDIAKAILSLTEGQGS</sequence>
<keyword evidence="2 4" id="KW-0694">RNA-binding</keyword>
<evidence type="ECO:0000313" key="13">
    <source>
        <dbReference type="Proteomes" id="UP000029084"/>
    </source>
</evidence>
<dbReference type="SMART" id="SM01407">
    <property type="entry name" value="NAC"/>
    <property type="match status" value="1"/>
</dbReference>
<evidence type="ECO:0000313" key="12">
    <source>
        <dbReference type="EMBL" id="AKV83563.1"/>
    </source>
</evidence>
<dbReference type="AlphaFoldDB" id="A0A088E6V3"/>
<dbReference type="SUPFAM" id="SSF46934">
    <property type="entry name" value="UBA-like"/>
    <property type="match status" value="1"/>
</dbReference>
<evidence type="ECO:0000313" key="7">
    <source>
        <dbReference type="EMBL" id="AIM27738.1"/>
    </source>
</evidence>
<evidence type="ECO:0000313" key="15">
    <source>
        <dbReference type="Proteomes" id="UP000061362"/>
    </source>
</evidence>
<reference evidence="15 16" key="2">
    <citation type="journal article" date="2015" name="Genome Announc.">
        <title>Complete Genome Sequences of Evolved Arsenate-Resistant Metallosphaera sedula Strains.</title>
        <authorList>
            <person name="Ai C."/>
            <person name="McCarthy S."/>
            <person name="Schackwitz W."/>
            <person name="Martin J."/>
            <person name="Lipzen A."/>
            <person name="Blum P."/>
        </authorList>
    </citation>
    <scope>NUCLEOTIDE SEQUENCE [LARGE SCALE GENOMIC DNA]</scope>
    <source>
        <strain evidence="10 16">ARS120-1</strain>
        <strain evidence="11 15">ARS120-2</strain>
        <strain evidence="8 18">ARS50-1</strain>
        <strain evidence="9 17">ARS50-2</strain>
    </source>
</reference>
<dbReference type="GO" id="GO:0015031">
    <property type="term" value="P:protein transport"/>
    <property type="evidence" value="ECO:0007669"/>
    <property type="project" value="UniProtKB-UniRule"/>
</dbReference>
<proteinExistence type="inferred from homology"/>